<feature type="compositionally biased region" description="Low complexity" evidence="1">
    <location>
        <begin position="171"/>
        <end position="186"/>
    </location>
</feature>
<reference evidence="4" key="1">
    <citation type="journal article" date="2019" name="Int. J. Syst. Evol. Microbiol.">
        <title>The Global Catalogue of Microorganisms (GCM) 10K type strain sequencing project: providing services to taxonomists for standard genome sequencing and annotation.</title>
        <authorList>
            <consortium name="The Broad Institute Genomics Platform"/>
            <consortium name="The Broad Institute Genome Sequencing Center for Infectious Disease"/>
            <person name="Wu L."/>
            <person name="Ma J."/>
        </authorList>
    </citation>
    <scope>NUCLEOTIDE SEQUENCE [LARGE SCALE GENOMIC DNA]</scope>
    <source>
        <strain evidence="4">CGMCC 1.16855</strain>
    </source>
</reference>
<dbReference type="PROSITE" id="PS51318">
    <property type="entry name" value="TAT"/>
    <property type="match status" value="1"/>
</dbReference>
<organism evidence="3 4">
    <name type="scientific">Falsiroseomonas tokyonensis</name>
    <dbReference type="NCBI Taxonomy" id="430521"/>
    <lineage>
        <taxon>Bacteria</taxon>
        <taxon>Pseudomonadati</taxon>
        <taxon>Pseudomonadota</taxon>
        <taxon>Alphaproteobacteria</taxon>
        <taxon>Acetobacterales</taxon>
        <taxon>Roseomonadaceae</taxon>
        <taxon>Falsiroseomonas</taxon>
    </lineage>
</organism>
<proteinExistence type="predicted"/>
<evidence type="ECO:0000313" key="3">
    <source>
        <dbReference type="EMBL" id="MFC3001586.1"/>
    </source>
</evidence>
<sequence length="298" mass="31264">MPQHDTPSRARSGLLATTAVALALAFVGGAHVGGAQAQVTPADPRPAAQSNPDLPRALPNDLQQAEEELRVAHQQMGTAQDAISPQALQRARLALEGVARIIDQQQPGRLTEGATQALQQRVDQARRRLAAENPDALQARLAIDEVLAALPPVRAAMRQGMPGTPETGANARTAPASSGGGASAAAARSSNGVDLARVSELVGTDVVGTDGRDAGEVENLLIDSGGQVRAAVVEWGGVFGLGARRAVVPIDRLMLGAPGERVRMELTRQELEGLPRYEANRLADYGSREGWGVLRTYR</sequence>
<dbReference type="PANTHER" id="PTHR36505:SF1">
    <property type="entry name" value="BLR1072 PROTEIN"/>
    <property type="match status" value="1"/>
</dbReference>
<comment type="caution">
    <text evidence="3">The sequence shown here is derived from an EMBL/GenBank/DDBJ whole genome shotgun (WGS) entry which is preliminary data.</text>
</comment>
<feature type="region of interest" description="Disordered" evidence="1">
    <location>
        <begin position="36"/>
        <end position="58"/>
    </location>
</feature>
<dbReference type="Proteomes" id="UP001595420">
    <property type="component" value="Unassembled WGS sequence"/>
</dbReference>
<gene>
    <name evidence="3" type="ORF">ACFOD3_16900</name>
</gene>
<dbReference type="Pfam" id="PF05239">
    <property type="entry name" value="PRC"/>
    <property type="match status" value="1"/>
</dbReference>
<feature type="region of interest" description="Disordered" evidence="1">
    <location>
        <begin position="161"/>
        <end position="186"/>
    </location>
</feature>
<dbReference type="EMBL" id="JBHRSB010000005">
    <property type="protein sequence ID" value="MFC3001586.1"/>
    <property type="molecule type" value="Genomic_DNA"/>
</dbReference>
<accession>A0ABV7BV21</accession>
<feature type="domain" description="PRC-barrel" evidence="2">
    <location>
        <begin position="197"/>
        <end position="251"/>
    </location>
</feature>
<evidence type="ECO:0000259" key="2">
    <source>
        <dbReference type="Pfam" id="PF05239"/>
    </source>
</evidence>
<dbReference type="PANTHER" id="PTHR36505">
    <property type="entry name" value="BLR1072 PROTEIN"/>
    <property type="match status" value="1"/>
</dbReference>
<dbReference type="RefSeq" id="WP_216837675.1">
    <property type="nucleotide sequence ID" value="NZ_JAFNJS010000005.1"/>
</dbReference>
<evidence type="ECO:0000313" key="4">
    <source>
        <dbReference type="Proteomes" id="UP001595420"/>
    </source>
</evidence>
<keyword evidence="4" id="KW-1185">Reference proteome</keyword>
<dbReference type="InterPro" id="IPR006311">
    <property type="entry name" value="TAT_signal"/>
</dbReference>
<dbReference type="InterPro" id="IPR027275">
    <property type="entry name" value="PRC-brl_dom"/>
</dbReference>
<evidence type="ECO:0000256" key="1">
    <source>
        <dbReference type="SAM" id="MobiDB-lite"/>
    </source>
</evidence>
<name>A0ABV7BV21_9PROT</name>
<protein>
    <submittedName>
        <fullName evidence="3">PRC-barrel domain-containing protein</fullName>
    </submittedName>
</protein>